<evidence type="ECO:0000259" key="5">
    <source>
        <dbReference type="Pfam" id="PF08374"/>
    </source>
</evidence>
<keyword evidence="7" id="KW-1185">Reference proteome</keyword>
<dbReference type="Pfam" id="PF08374">
    <property type="entry name" value="Protocadherin"/>
    <property type="match status" value="1"/>
</dbReference>
<reference evidence="6" key="1">
    <citation type="submission" date="2023-03" db="EMBL/GenBank/DDBJ databases">
        <title>Electrophorus voltai genome.</title>
        <authorList>
            <person name="Bian C."/>
        </authorList>
    </citation>
    <scope>NUCLEOTIDE SEQUENCE</scope>
    <source>
        <strain evidence="6">CB-2022</strain>
        <tissue evidence="6">Muscle</tissue>
    </source>
</reference>
<proteinExistence type="predicted"/>
<dbReference type="AlphaFoldDB" id="A0AAD8Z345"/>
<evidence type="ECO:0000313" key="6">
    <source>
        <dbReference type="EMBL" id="KAK1792057.1"/>
    </source>
</evidence>
<keyword evidence="2" id="KW-0472">Membrane</keyword>
<comment type="caution">
    <text evidence="6">The sequence shown here is derived from an EMBL/GenBank/DDBJ whole genome shotgun (WGS) entry which is preliminary data.</text>
</comment>
<dbReference type="GO" id="GO:0005886">
    <property type="term" value="C:plasma membrane"/>
    <property type="evidence" value="ECO:0007669"/>
    <property type="project" value="UniProtKB-SubCell"/>
</dbReference>
<dbReference type="InterPro" id="IPR013585">
    <property type="entry name" value="Protocadherin"/>
</dbReference>
<dbReference type="Proteomes" id="UP001239994">
    <property type="component" value="Unassembled WGS sequence"/>
</dbReference>
<gene>
    <name evidence="6" type="ORF">P4O66_001837</name>
</gene>
<feature type="region of interest" description="Disordered" evidence="4">
    <location>
        <begin position="1"/>
        <end position="54"/>
    </location>
</feature>
<name>A0AAD8Z345_9TELE</name>
<feature type="domain" description="Protocadherin" evidence="5">
    <location>
        <begin position="20"/>
        <end position="92"/>
    </location>
</feature>
<evidence type="ECO:0000313" key="7">
    <source>
        <dbReference type="Proteomes" id="UP001239994"/>
    </source>
</evidence>
<evidence type="ECO:0000256" key="1">
    <source>
        <dbReference type="ARBA" id="ARBA00004251"/>
    </source>
</evidence>
<comment type="subcellular location">
    <subcellularLocation>
        <location evidence="1">Cell membrane</location>
        <topology evidence="1">Single-pass type I membrane protein</topology>
    </subcellularLocation>
</comment>
<evidence type="ECO:0000256" key="3">
    <source>
        <dbReference type="ARBA" id="ARBA00022729"/>
    </source>
</evidence>
<protein>
    <recommendedName>
        <fullName evidence="5">Protocadherin domain-containing protein</fullName>
    </recommendedName>
</protein>
<keyword evidence="2" id="KW-1003">Cell membrane</keyword>
<sequence length="380" mass="41287">MAARYSGDPNSPRLGAHRHQSSPDLARHYKSSSPLPAVHLLPNSPPAEGKKHQAVQELPPSNTFTGNGGGNADTMSLGSDQCSDYSCQNAKYTKQHDMFCVSMHHSGDRVLVGNSSGSYMKGCLTLYIKNTDLNPDAITETQIISCFELTAVMPALTRQTSVSCLCSRDGPLSPVCARQTKLCLLPELVRRTSVSSLHSPDEPLSPVCVHKTEPLSPVYAREMDISLLSALARRTSVSCLRSPDEPLSPVCARQMNLCLLSALARTDLCLLSALTRLNLFLQCVLTRPNLCLQSVLTRPNHWLLSVLARQTSVSCLRSPDKPLSPVCTHETEPLSPVCAHETESLSPVCARETDFCLLSELVKQTSVSCLRSPDEPLSPV</sequence>
<accession>A0AAD8Z345</accession>
<dbReference type="EMBL" id="JAROKS010000019">
    <property type="protein sequence ID" value="KAK1792057.1"/>
    <property type="molecule type" value="Genomic_DNA"/>
</dbReference>
<evidence type="ECO:0000256" key="4">
    <source>
        <dbReference type="SAM" id="MobiDB-lite"/>
    </source>
</evidence>
<organism evidence="6 7">
    <name type="scientific">Electrophorus voltai</name>
    <dbReference type="NCBI Taxonomy" id="2609070"/>
    <lineage>
        <taxon>Eukaryota</taxon>
        <taxon>Metazoa</taxon>
        <taxon>Chordata</taxon>
        <taxon>Craniata</taxon>
        <taxon>Vertebrata</taxon>
        <taxon>Euteleostomi</taxon>
        <taxon>Actinopterygii</taxon>
        <taxon>Neopterygii</taxon>
        <taxon>Teleostei</taxon>
        <taxon>Ostariophysi</taxon>
        <taxon>Gymnotiformes</taxon>
        <taxon>Gymnotoidei</taxon>
        <taxon>Gymnotidae</taxon>
        <taxon>Electrophorus</taxon>
    </lineage>
</organism>
<evidence type="ECO:0000256" key="2">
    <source>
        <dbReference type="ARBA" id="ARBA00022475"/>
    </source>
</evidence>
<keyword evidence="3" id="KW-0732">Signal</keyword>